<evidence type="ECO:0000313" key="3">
    <source>
        <dbReference type="Proteomes" id="UP000295192"/>
    </source>
</evidence>
<dbReference type="OMA" id="TEINMYS"/>
<dbReference type="OrthoDB" id="8250698at2759"/>
<comment type="caution">
    <text evidence="2">The sequence shown here is derived from an EMBL/GenBank/DDBJ whole genome shotgun (WGS) entry which is preliminary data.</text>
</comment>
<protein>
    <recommendedName>
        <fullName evidence="1">CHK kinase-like domain-containing protein</fullName>
    </recommendedName>
</protein>
<dbReference type="Proteomes" id="UP000295192">
    <property type="component" value="Unassembled WGS sequence"/>
</dbReference>
<dbReference type="EMBL" id="LSRL02000138">
    <property type="protein sequence ID" value="TDG43700.1"/>
    <property type="molecule type" value="Genomic_DNA"/>
</dbReference>
<dbReference type="AlphaFoldDB" id="A0A484B6K9"/>
<evidence type="ECO:0000313" key="2">
    <source>
        <dbReference type="EMBL" id="TDG43700.1"/>
    </source>
</evidence>
<gene>
    <name evidence="2" type="ORF">AWZ03_009864</name>
</gene>
<sequence length="422" mass="50236">MAPNTESYNQDELEAPSWLDSQYFREVLSAHENDEQVEIIDVKMSPATGKGDHYASVMFRAGVEYKRAEGEKYFKSLIIKTMPEQDGHKKDLLGESHIFETEIKMYSKILPKFEQVLREVGDETKLYAPCVYHSMKPRQVMIFDDLLVQGYTVLRDREPTFEEVRSAYCKLGKWHAVSYKLNKEQPEFLKELKYSLFELPKIEEDKFFISGMDIFVEMLEAVPDLTIYKPYFEKILPNFMKRCRETFKGHRENPKENVYYVLSHGDFHIKNLMFKYNKEGGALEDCMLLDFQMSNVGPMSIDIIYSIYQMLSPEQRHLQRDELIFIYFTTFTETLKKINFNGELPTLAEFRQQMFQHKYFEFFLLTTFLPVMHAMKKGKFEISEIVVDRELRLSLYYNDDYLEDVRNTLKRFLHFGYFDKLE</sequence>
<dbReference type="InterPro" id="IPR015897">
    <property type="entry name" value="CHK_kinase-like"/>
</dbReference>
<organism evidence="2 3">
    <name type="scientific">Drosophila navojoa</name>
    <name type="common">Fruit fly</name>
    <dbReference type="NCBI Taxonomy" id="7232"/>
    <lineage>
        <taxon>Eukaryota</taxon>
        <taxon>Metazoa</taxon>
        <taxon>Ecdysozoa</taxon>
        <taxon>Arthropoda</taxon>
        <taxon>Hexapoda</taxon>
        <taxon>Insecta</taxon>
        <taxon>Pterygota</taxon>
        <taxon>Neoptera</taxon>
        <taxon>Endopterygota</taxon>
        <taxon>Diptera</taxon>
        <taxon>Brachycera</taxon>
        <taxon>Muscomorpha</taxon>
        <taxon>Ephydroidea</taxon>
        <taxon>Drosophilidae</taxon>
        <taxon>Drosophila</taxon>
    </lineage>
</organism>
<dbReference type="SUPFAM" id="SSF56112">
    <property type="entry name" value="Protein kinase-like (PK-like)"/>
    <property type="match status" value="1"/>
</dbReference>
<proteinExistence type="predicted"/>
<dbReference type="InterPro" id="IPR004119">
    <property type="entry name" value="EcKL"/>
</dbReference>
<dbReference type="SMART" id="SM00587">
    <property type="entry name" value="CHK"/>
    <property type="match status" value="1"/>
</dbReference>
<accession>A0A484B6K9</accession>
<reference evidence="2 3" key="1">
    <citation type="journal article" date="2019" name="J. Hered.">
        <title>An Improved Genome Assembly for Drosophila navojoa, the Basal Species in the mojavensis Cluster.</title>
        <authorList>
            <person name="Vanderlinde T."/>
            <person name="Dupim E.G."/>
            <person name="Nazario-Yepiz N.O."/>
            <person name="Carvalho A.B."/>
        </authorList>
    </citation>
    <scope>NUCLEOTIDE SEQUENCE [LARGE SCALE GENOMIC DNA]</scope>
    <source>
        <strain evidence="2">Navoj_Jal97</strain>
        <tissue evidence="2">Whole organism</tissue>
    </source>
</reference>
<dbReference type="PANTHER" id="PTHR11012">
    <property type="entry name" value="PROTEIN KINASE-LIKE DOMAIN-CONTAINING"/>
    <property type="match status" value="1"/>
</dbReference>
<dbReference type="Gene3D" id="3.90.1200.10">
    <property type="match status" value="1"/>
</dbReference>
<evidence type="ECO:0000259" key="1">
    <source>
        <dbReference type="SMART" id="SM00587"/>
    </source>
</evidence>
<dbReference type="PANTHER" id="PTHR11012:SF12">
    <property type="entry name" value="CHK KINASE-LIKE DOMAIN-CONTAINING PROTEIN-RELATED"/>
    <property type="match status" value="1"/>
</dbReference>
<dbReference type="STRING" id="7232.A0A484B6K9"/>
<feature type="domain" description="CHK kinase-like" evidence="1">
    <location>
        <begin position="141"/>
        <end position="337"/>
    </location>
</feature>
<dbReference type="Pfam" id="PF02958">
    <property type="entry name" value="EcKL"/>
    <property type="match status" value="1"/>
</dbReference>
<dbReference type="InterPro" id="IPR011009">
    <property type="entry name" value="Kinase-like_dom_sf"/>
</dbReference>
<name>A0A484B6K9_DRONA</name>
<keyword evidence="3" id="KW-1185">Reference proteome</keyword>